<reference evidence="7 8" key="1">
    <citation type="submission" date="2014-04" db="EMBL/GenBank/DDBJ databases">
        <title>Evolutionary Origins and Diversification of the Mycorrhizal Mutualists.</title>
        <authorList>
            <consortium name="DOE Joint Genome Institute"/>
            <consortium name="Mycorrhizal Genomics Consortium"/>
            <person name="Kohler A."/>
            <person name="Kuo A."/>
            <person name="Nagy L.G."/>
            <person name="Floudas D."/>
            <person name="Copeland A."/>
            <person name="Barry K.W."/>
            <person name="Cichocki N."/>
            <person name="Veneault-Fourrey C."/>
            <person name="LaButti K."/>
            <person name="Lindquist E.A."/>
            <person name="Lipzen A."/>
            <person name="Lundell T."/>
            <person name="Morin E."/>
            <person name="Murat C."/>
            <person name="Riley R."/>
            <person name="Ohm R."/>
            <person name="Sun H."/>
            <person name="Tunlid A."/>
            <person name="Henrissat B."/>
            <person name="Grigoriev I.V."/>
            <person name="Hibbett D.S."/>
            <person name="Martin F."/>
        </authorList>
    </citation>
    <scope>NUCLEOTIDE SEQUENCE [LARGE SCALE GENOMIC DNA]</scope>
    <source>
        <strain evidence="7 8">Koide BX008</strain>
    </source>
</reference>
<feature type="compositionally biased region" description="Polar residues" evidence="5">
    <location>
        <begin position="395"/>
        <end position="405"/>
    </location>
</feature>
<name>A0A0C2WMZ9_AMAMK</name>
<dbReference type="AlphaFoldDB" id="A0A0C2WMZ9"/>
<feature type="compositionally biased region" description="Basic residues" evidence="5">
    <location>
        <begin position="691"/>
        <end position="707"/>
    </location>
</feature>
<dbReference type="EMBL" id="KN818348">
    <property type="protein sequence ID" value="KIL58086.1"/>
    <property type="molecule type" value="Genomic_DNA"/>
</dbReference>
<dbReference type="InterPro" id="IPR013882">
    <property type="entry name" value="Ctp1_C"/>
</dbReference>
<dbReference type="Proteomes" id="UP000054549">
    <property type="component" value="Unassembled WGS sequence"/>
</dbReference>
<keyword evidence="3" id="KW-0539">Nucleus</keyword>
<protein>
    <recommendedName>
        <fullName evidence="6">DNA endonuclease activator Ctp1 C-terminal domain-containing protein</fullName>
    </recommendedName>
</protein>
<evidence type="ECO:0000256" key="4">
    <source>
        <dbReference type="SAM" id="Coils"/>
    </source>
</evidence>
<accession>A0A0C2WMZ9</accession>
<feature type="compositionally biased region" description="Polar residues" evidence="5">
    <location>
        <begin position="481"/>
        <end position="491"/>
    </location>
</feature>
<proteinExistence type="predicted"/>
<dbReference type="PANTHER" id="PTHR15107:SF0">
    <property type="entry name" value="DNA ENDONUCLEASE ACTIVATOR CTP1 C-TERMINAL DOMAIN-CONTAINING PROTEIN"/>
    <property type="match status" value="1"/>
</dbReference>
<feature type="compositionally biased region" description="Polar residues" evidence="5">
    <location>
        <begin position="267"/>
        <end position="283"/>
    </location>
</feature>
<dbReference type="InParanoid" id="A0A0C2WMZ9"/>
<keyword evidence="2" id="KW-0227">DNA damage</keyword>
<feature type="compositionally biased region" description="Basic and acidic residues" evidence="5">
    <location>
        <begin position="510"/>
        <end position="519"/>
    </location>
</feature>
<evidence type="ECO:0000259" key="6">
    <source>
        <dbReference type="Pfam" id="PF08573"/>
    </source>
</evidence>
<evidence type="ECO:0000256" key="3">
    <source>
        <dbReference type="ARBA" id="ARBA00023242"/>
    </source>
</evidence>
<dbReference type="Pfam" id="PF08573">
    <property type="entry name" value="SAE2"/>
    <property type="match status" value="1"/>
</dbReference>
<organism evidence="7 8">
    <name type="scientific">Amanita muscaria (strain Koide BX008)</name>
    <dbReference type="NCBI Taxonomy" id="946122"/>
    <lineage>
        <taxon>Eukaryota</taxon>
        <taxon>Fungi</taxon>
        <taxon>Dikarya</taxon>
        <taxon>Basidiomycota</taxon>
        <taxon>Agaricomycotina</taxon>
        <taxon>Agaricomycetes</taxon>
        <taxon>Agaricomycetidae</taxon>
        <taxon>Agaricales</taxon>
        <taxon>Pluteineae</taxon>
        <taxon>Amanitaceae</taxon>
        <taxon>Amanita</taxon>
    </lineage>
</organism>
<dbReference type="STRING" id="946122.A0A0C2WMZ9"/>
<keyword evidence="8" id="KW-1185">Reference proteome</keyword>
<dbReference type="GO" id="GO:0010792">
    <property type="term" value="P:DNA double-strand break processing involved in repair via single-strand annealing"/>
    <property type="evidence" value="ECO:0007669"/>
    <property type="project" value="TreeGrafter"/>
</dbReference>
<dbReference type="GO" id="GO:0005634">
    <property type="term" value="C:nucleus"/>
    <property type="evidence" value="ECO:0007669"/>
    <property type="project" value="UniProtKB-SubCell"/>
</dbReference>
<feature type="region of interest" description="Disordered" evidence="5">
    <location>
        <begin position="680"/>
        <end position="708"/>
    </location>
</feature>
<feature type="coiled-coil region" evidence="4">
    <location>
        <begin position="94"/>
        <end position="174"/>
    </location>
</feature>
<dbReference type="OrthoDB" id="5801062at2759"/>
<feature type="domain" description="DNA endonuclease activator Ctp1 C-terminal" evidence="6">
    <location>
        <begin position="645"/>
        <end position="784"/>
    </location>
</feature>
<evidence type="ECO:0000313" key="7">
    <source>
        <dbReference type="EMBL" id="KIL58086.1"/>
    </source>
</evidence>
<feature type="region of interest" description="Disordered" evidence="5">
    <location>
        <begin position="391"/>
        <end position="451"/>
    </location>
</feature>
<comment type="subcellular location">
    <subcellularLocation>
        <location evidence="1">Nucleus</location>
    </subcellularLocation>
</comment>
<feature type="region of interest" description="Disordered" evidence="5">
    <location>
        <begin position="267"/>
        <end position="288"/>
    </location>
</feature>
<evidence type="ECO:0000256" key="5">
    <source>
        <dbReference type="SAM" id="MobiDB-lite"/>
    </source>
</evidence>
<evidence type="ECO:0000313" key="8">
    <source>
        <dbReference type="Proteomes" id="UP000054549"/>
    </source>
</evidence>
<evidence type="ECO:0000256" key="1">
    <source>
        <dbReference type="ARBA" id="ARBA00004123"/>
    </source>
</evidence>
<dbReference type="InterPro" id="IPR033316">
    <property type="entry name" value="RBBP8-like"/>
</dbReference>
<feature type="compositionally biased region" description="Polar residues" evidence="5">
    <location>
        <begin position="429"/>
        <end position="446"/>
    </location>
</feature>
<feature type="region of interest" description="Disordered" evidence="5">
    <location>
        <begin position="469"/>
        <end position="583"/>
    </location>
</feature>
<evidence type="ECO:0000256" key="2">
    <source>
        <dbReference type="ARBA" id="ARBA00022763"/>
    </source>
</evidence>
<feature type="region of interest" description="Disordered" evidence="5">
    <location>
        <begin position="790"/>
        <end position="817"/>
    </location>
</feature>
<dbReference type="Gene3D" id="1.10.287.1490">
    <property type="match status" value="1"/>
</dbReference>
<dbReference type="HOGENOM" id="CLU_024644_0_0_1"/>
<dbReference type="PANTHER" id="PTHR15107">
    <property type="entry name" value="RETINOBLASTOMA BINDING PROTEIN 8"/>
    <property type="match status" value="1"/>
</dbReference>
<keyword evidence="4" id="KW-0175">Coiled coil</keyword>
<feature type="compositionally biased region" description="Polar residues" evidence="5">
    <location>
        <begin position="538"/>
        <end position="556"/>
    </location>
</feature>
<gene>
    <name evidence="7" type="ORF">M378DRAFT_171057</name>
</gene>
<dbReference type="GO" id="GO:0003684">
    <property type="term" value="F:damaged DNA binding"/>
    <property type="evidence" value="ECO:0007669"/>
    <property type="project" value="TreeGrafter"/>
</dbReference>
<sequence>MSTTGNAPTTFSSAHMRERDKIIREKHDKEISALHSKIHRIRYSNDDLRKQVHDVEERARRLSNALGFEGFVDAQAFISTADQGVSYKECFEQVGSLRAELEAANFEVESLKAQLALADQEREELRAKLDASRKLEQGARKSSRSEATTLKLKTFELQQQYDNLRNKYDRATDLYKADYKKWRKFDVWLFSKHEDGKNMSGGNICPTVMRKKRKLQEMLDDGSLSNDTDCPPPLGGLTNPYLEEDEDQVAAQHVPFFEPRPFPVSPLISSPSSTRLNTPTSPGLNAAAKPKPIIGLKKTNNMPLHSPSVFLDMATGPKSVATRGSVVYKPVPDAVPHMREPEPSPSRVGIIEQNCKDDKSLDEVFVPSSETEEDSGGSESILPASKAAEVLPSVPCSSDSEQDLGSQRHGGPLTASQPRVKTTKIPALTYSSDTEPDTQRTCSPSQHTVPLPTPLHPLPPVFKMSKVPQLACSSDTERDIQQSSSPFQQHNLPLPTPKSLARSAPVFRLGKRDATDDGHNGPTEPPHKIRRVGVMQTPKRSLSSYRSNTSPRSGSSRKVVAGNYENRFASQSSRRRDKRENKENTILLAVSTPVSTVKVSNTLAQDYSAFKGRGRYAKDVNSTTKTINAIYAVDSSRNGGVEHPYDEVVRRKEDRKKMDAGDCECCHEYYEAVGPLPSLMQPPLWRSPETKKKKTGPPRSTGQHKRHVSESHALLALNSSFDLETSSILKESQDPPFSQFGANTDKHHSGIEDHKRLISRHRHHWARAVTPPGYWDIGFPSTQETEKINEKAKEMHRKKQFEVDQSVRAGEGKYRRR</sequence>